<evidence type="ECO:0000313" key="12">
    <source>
        <dbReference type="Proteomes" id="UP000320672"/>
    </source>
</evidence>
<dbReference type="InterPro" id="IPR001469">
    <property type="entry name" value="ATP_synth_F1_dsu/esu"/>
</dbReference>
<keyword evidence="12" id="KW-1185">Reference proteome</keyword>
<evidence type="ECO:0000256" key="5">
    <source>
        <dbReference type="ARBA" id="ARBA00023065"/>
    </source>
</evidence>
<dbReference type="KEGG" id="rml:FF011L_00740"/>
<keyword evidence="9" id="KW-1003">Cell membrane</keyword>
<protein>
    <recommendedName>
        <fullName evidence="9">ATP synthase epsilon chain</fullName>
    </recommendedName>
    <alternativeName>
        <fullName evidence="9">ATP synthase F1 sector epsilon subunit</fullName>
    </alternativeName>
    <alternativeName>
        <fullName evidence="9">F-ATPase epsilon subunit</fullName>
    </alternativeName>
</protein>
<dbReference type="Gene3D" id="2.60.15.10">
    <property type="entry name" value="F0F1 ATP synthase delta/epsilon subunit, N-terminal"/>
    <property type="match status" value="1"/>
</dbReference>
<evidence type="ECO:0000256" key="6">
    <source>
        <dbReference type="ARBA" id="ARBA00023136"/>
    </source>
</evidence>
<dbReference type="Pfam" id="PF02823">
    <property type="entry name" value="ATP-synt_DE_N"/>
    <property type="match status" value="1"/>
</dbReference>
<keyword evidence="5 9" id="KW-0406">Ion transport</keyword>
<dbReference type="InterPro" id="IPR020546">
    <property type="entry name" value="ATP_synth_F1_dsu/esu_N"/>
</dbReference>
<keyword evidence="4 9" id="KW-0813">Transport</keyword>
<comment type="similarity">
    <text evidence="3 9">Belongs to the ATPase epsilon chain family.</text>
</comment>
<dbReference type="GO" id="GO:0046933">
    <property type="term" value="F:proton-transporting ATP synthase activity, rotational mechanism"/>
    <property type="evidence" value="ECO:0007669"/>
    <property type="project" value="UniProtKB-UniRule"/>
</dbReference>
<evidence type="ECO:0000259" key="10">
    <source>
        <dbReference type="Pfam" id="PF02823"/>
    </source>
</evidence>
<dbReference type="HAMAP" id="MF_00530">
    <property type="entry name" value="ATP_synth_epsil_bac"/>
    <property type="match status" value="1"/>
</dbReference>
<keyword evidence="7 9" id="KW-0139">CF(1)</keyword>
<comment type="subunit">
    <text evidence="9">F-type ATPases have 2 components, CF(1) - the catalytic core - and CF(0) - the membrane proton channel. CF(1) has five subunits: alpha(3), beta(3), gamma(1), delta(1), epsilon(1). CF(0) has three main subunits: a, b and c.</text>
</comment>
<dbReference type="AlphaFoldDB" id="A0A517M8Y4"/>
<proteinExistence type="inferred from homology"/>
<dbReference type="GO" id="GO:0045259">
    <property type="term" value="C:proton-transporting ATP synthase complex"/>
    <property type="evidence" value="ECO:0007669"/>
    <property type="project" value="UniProtKB-KW"/>
</dbReference>
<reference evidence="11 12" key="1">
    <citation type="submission" date="2019-02" db="EMBL/GenBank/DDBJ databases">
        <title>Deep-cultivation of Planctomycetes and their phenomic and genomic characterization uncovers novel biology.</title>
        <authorList>
            <person name="Wiegand S."/>
            <person name="Jogler M."/>
            <person name="Boedeker C."/>
            <person name="Pinto D."/>
            <person name="Vollmers J."/>
            <person name="Rivas-Marin E."/>
            <person name="Kohn T."/>
            <person name="Peeters S.H."/>
            <person name="Heuer A."/>
            <person name="Rast P."/>
            <person name="Oberbeckmann S."/>
            <person name="Bunk B."/>
            <person name="Jeske O."/>
            <person name="Meyerdierks A."/>
            <person name="Storesund J.E."/>
            <person name="Kallscheuer N."/>
            <person name="Luecker S."/>
            <person name="Lage O.M."/>
            <person name="Pohl T."/>
            <person name="Merkel B.J."/>
            <person name="Hornburger P."/>
            <person name="Mueller R.-W."/>
            <person name="Bruemmer F."/>
            <person name="Labrenz M."/>
            <person name="Spormann A.M."/>
            <person name="Op den Camp H."/>
            <person name="Overmann J."/>
            <person name="Amann R."/>
            <person name="Jetten M.S.M."/>
            <person name="Mascher T."/>
            <person name="Medema M.H."/>
            <person name="Devos D.P."/>
            <person name="Kaster A.-K."/>
            <person name="Ovreas L."/>
            <person name="Rohde M."/>
            <person name="Galperin M.Y."/>
            <person name="Jogler C."/>
        </authorList>
    </citation>
    <scope>NUCLEOTIDE SEQUENCE [LARGE SCALE GENOMIC DNA]</scope>
    <source>
        <strain evidence="11 12">FF011L</strain>
    </source>
</reference>
<dbReference type="PANTHER" id="PTHR13822">
    <property type="entry name" value="ATP SYNTHASE DELTA/EPSILON CHAIN"/>
    <property type="match status" value="1"/>
</dbReference>
<dbReference type="GO" id="GO:0005524">
    <property type="term" value="F:ATP binding"/>
    <property type="evidence" value="ECO:0007669"/>
    <property type="project" value="UniProtKB-UniRule"/>
</dbReference>
<dbReference type="EMBL" id="CP036262">
    <property type="protein sequence ID" value="QDS91345.1"/>
    <property type="molecule type" value="Genomic_DNA"/>
</dbReference>
<accession>A0A517M8Y4</accession>
<dbReference type="Proteomes" id="UP000320672">
    <property type="component" value="Chromosome"/>
</dbReference>
<dbReference type="PANTHER" id="PTHR13822:SF10">
    <property type="entry name" value="ATP SYNTHASE EPSILON CHAIN, CHLOROPLASTIC"/>
    <property type="match status" value="1"/>
</dbReference>
<feature type="domain" description="ATP synthase F1 complex delta/epsilon subunit N-terminal" evidence="10">
    <location>
        <begin position="5"/>
        <end position="81"/>
    </location>
</feature>
<comment type="function">
    <text evidence="1 9">Produces ATP from ADP in the presence of a proton gradient across the membrane.</text>
</comment>
<evidence type="ECO:0000256" key="8">
    <source>
        <dbReference type="ARBA" id="ARBA00023310"/>
    </source>
</evidence>
<comment type="subcellular location">
    <subcellularLocation>
        <location evidence="9">Cell membrane</location>
        <topology evidence="9">Peripheral membrane protein</topology>
    </subcellularLocation>
    <subcellularLocation>
        <location evidence="2">Endomembrane system</location>
        <topology evidence="2">Peripheral membrane protein</topology>
    </subcellularLocation>
</comment>
<evidence type="ECO:0000256" key="9">
    <source>
        <dbReference type="HAMAP-Rule" id="MF_00530"/>
    </source>
</evidence>
<dbReference type="CDD" id="cd12152">
    <property type="entry name" value="F1-ATPase_delta"/>
    <property type="match status" value="1"/>
</dbReference>
<evidence type="ECO:0000256" key="3">
    <source>
        <dbReference type="ARBA" id="ARBA00005712"/>
    </source>
</evidence>
<dbReference type="OrthoDB" id="277064at2"/>
<dbReference type="GO" id="GO:0012505">
    <property type="term" value="C:endomembrane system"/>
    <property type="evidence" value="ECO:0007669"/>
    <property type="project" value="UniProtKB-SubCell"/>
</dbReference>
<evidence type="ECO:0000256" key="1">
    <source>
        <dbReference type="ARBA" id="ARBA00003543"/>
    </source>
</evidence>
<dbReference type="InterPro" id="IPR036771">
    <property type="entry name" value="ATPsynth_dsu/esu_N"/>
</dbReference>
<keyword evidence="6 9" id="KW-0472">Membrane</keyword>
<evidence type="ECO:0000256" key="7">
    <source>
        <dbReference type="ARBA" id="ARBA00023196"/>
    </source>
</evidence>
<evidence type="ECO:0000313" key="11">
    <source>
        <dbReference type="EMBL" id="QDS91345.1"/>
    </source>
</evidence>
<organism evidence="11 12">
    <name type="scientific">Roseimaritima multifibrata</name>
    <dbReference type="NCBI Taxonomy" id="1930274"/>
    <lineage>
        <taxon>Bacteria</taxon>
        <taxon>Pseudomonadati</taxon>
        <taxon>Planctomycetota</taxon>
        <taxon>Planctomycetia</taxon>
        <taxon>Pirellulales</taxon>
        <taxon>Pirellulaceae</taxon>
        <taxon>Roseimaritima</taxon>
    </lineage>
</organism>
<keyword evidence="9" id="KW-0375">Hydrogen ion transport</keyword>
<evidence type="ECO:0000256" key="2">
    <source>
        <dbReference type="ARBA" id="ARBA00004184"/>
    </source>
</evidence>
<evidence type="ECO:0000256" key="4">
    <source>
        <dbReference type="ARBA" id="ARBA00022448"/>
    </source>
</evidence>
<dbReference type="GO" id="GO:0005886">
    <property type="term" value="C:plasma membrane"/>
    <property type="evidence" value="ECO:0007669"/>
    <property type="project" value="UniProtKB-SubCell"/>
</dbReference>
<name>A0A517M8Y4_9BACT</name>
<gene>
    <name evidence="9 11" type="primary">atpC</name>
    <name evidence="11" type="ORF">FF011L_00740</name>
</gene>
<sequence>MSIRCLVVTPERTEVDREVDFLTLPMFDGELGIGKDRAAMIGRLGYGRLKLKSGGEVTEYFIDGGFAQVEENVVSVLTGRAIPISELQSDDAKAALEEALALPAGNADMQALKETAVMRARGMTRTVAGH</sequence>
<keyword evidence="8 9" id="KW-0066">ATP synthesis</keyword>
<dbReference type="RefSeq" id="WP_145349428.1">
    <property type="nucleotide sequence ID" value="NZ_CP036262.1"/>
</dbReference>
<dbReference type="SUPFAM" id="SSF51344">
    <property type="entry name" value="Epsilon subunit of F1F0-ATP synthase N-terminal domain"/>
    <property type="match status" value="1"/>
</dbReference>